<feature type="domain" description="Solute-binding protein family 5" evidence="5">
    <location>
        <begin position="83"/>
        <end position="470"/>
    </location>
</feature>
<evidence type="ECO:0000256" key="1">
    <source>
        <dbReference type="ARBA" id="ARBA00004193"/>
    </source>
</evidence>
<accession>A0A5R8QBF1</accession>
<dbReference type="Gene3D" id="3.90.76.10">
    <property type="entry name" value="Dipeptide-binding Protein, Domain 1"/>
    <property type="match status" value="1"/>
</dbReference>
<dbReference type="PIRSF" id="PIRSF002741">
    <property type="entry name" value="MppA"/>
    <property type="match status" value="1"/>
</dbReference>
<dbReference type="InterPro" id="IPR023765">
    <property type="entry name" value="SBP_5_CS"/>
</dbReference>
<dbReference type="FunFam" id="3.90.76.10:FF:000001">
    <property type="entry name" value="Oligopeptide ABC transporter substrate-binding protein"/>
    <property type="match status" value="1"/>
</dbReference>
<evidence type="ECO:0000313" key="6">
    <source>
        <dbReference type="EMBL" id="TLG73832.1"/>
    </source>
</evidence>
<keyword evidence="4" id="KW-0732">Signal</keyword>
<sequence length="550" mass="60413">MQKEVTFMKKSFIKKLGALASIATAFALVLSGCGGSTASNNTLRLVTNAAPNSLNHIAISEVANFEIVTQYLEGLVTHDANGEIIGSMAESWTANADSSEYVFKIRDGVKWSDGNPVTAHDFVFGWQQLATSKTAPYGFMAAILKNGQDVIDGKKDASELGVKATSATELVVTLEEPIAYFLELMSFLAFCPLSEAFYNNVGAENYGTSVDTVLANGPFELTEYKSDEGWTYVKNANYWDAANVKLDGVDVRYVQEGSTASSLYDSGEIDRLVLTSDLVDKYKDSAELTKQPDVSIRYLYLSNNTATPEPLLGNKNFRAAIAHAIDKSVIGDSILKDGSIGADYLIPLGFAEYDGKDFREFSGKYNTPMFDVAKAQEYLEAAKKELGDTPLTFTIALPDTEANKKIYENIESQVEANLPGVDVVLNQVPNQLYYPQLYELATPAANSGWTPDYLDVSTYFGVFRTNNDGNFGQFSDARFDELYNESESAALVNDQTARWTNYVEAESILIDSYSTIPLYQTGVMSVVKPNIKGLYKYPAAGWVYKFVSKE</sequence>
<dbReference type="Pfam" id="PF00496">
    <property type="entry name" value="SBP_bac_5"/>
    <property type="match status" value="1"/>
</dbReference>
<comment type="subcellular location">
    <subcellularLocation>
        <location evidence="1">Cell membrane</location>
        <topology evidence="1">Lipid-anchor</topology>
    </subcellularLocation>
</comment>
<dbReference type="Proteomes" id="UP000306912">
    <property type="component" value="Unassembled WGS sequence"/>
</dbReference>
<dbReference type="PROSITE" id="PS51257">
    <property type="entry name" value="PROKAR_LIPOPROTEIN"/>
    <property type="match status" value="1"/>
</dbReference>
<protein>
    <submittedName>
        <fullName evidence="6">Peptide ABC transporter substrate-binding protein</fullName>
    </submittedName>
</protein>
<dbReference type="GO" id="GO:0015833">
    <property type="term" value="P:peptide transport"/>
    <property type="evidence" value="ECO:0007669"/>
    <property type="project" value="TreeGrafter"/>
</dbReference>
<evidence type="ECO:0000259" key="5">
    <source>
        <dbReference type="Pfam" id="PF00496"/>
    </source>
</evidence>
<gene>
    <name evidence="6" type="ORF">FEZ08_06775</name>
</gene>
<keyword evidence="7" id="KW-1185">Reference proteome</keyword>
<dbReference type="InterPro" id="IPR000914">
    <property type="entry name" value="SBP_5_dom"/>
</dbReference>
<proteinExistence type="inferred from homology"/>
<dbReference type="OrthoDB" id="9801912at2"/>
<dbReference type="CDD" id="cd08504">
    <property type="entry name" value="PBP2_OppA"/>
    <property type="match status" value="1"/>
</dbReference>
<reference evidence="6 7" key="1">
    <citation type="submission" date="2019-05" db="EMBL/GenBank/DDBJ databases">
        <title>Culicoidintestinum kansasii gen. nov., sp. nov. from the gastrointestinal tract of the biting midge, Culicoides sonorensis.</title>
        <authorList>
            <person name="Neupane S."/>
            <person name="Ghosh A."/>
            <person name="Gunther S."/>
            <person name="Martin K."/>
            <person name="Zurek L."/>
        </authorList>
    </citation>
    <scope>NUCLEOTIDE SEQUENCE [LARGE SCALE GENOMIC DNA]</scope>
    <source>
        <strain evidence="6 7">CS-1</strain>
    </source>
</reference>
<dbReference type="GO" id="GO:0042597">
    <property type="term" value="C:periplasmic space"/>
    <property type="evidence" value="ECO:0007669"/>
    <property type="project" value="UniProtKB-ARBA"/>
</dbReference>
<dbReference type="InParanoid" id="A0A5R8QBF1"/>
<comment type="caution">
    <text evidence="6">The sequence shown here is derived from an EMBL/GenBank/DDBJ whole genome shotgun (WGS) entry which is preliminary data.</text>
</comment>
<dbReference type="PANTHER" id="PTHR30290:SF10">
    <property type="entry name" value="PERIPLASMIC OLIGOPEPTIDE-BINDING PROTEIN-RELATED"/>
    <property type="match status" value="1"/>
</dbReference>
<dbReference type="AlphaFoldDB" id="A0A5R8QBF1"/>
<dbReference type="GO" id="GO:0043190">
    <property type="term" value="C:ATP-binding cassette (ABC) transporter complex"/>
    <property type="evidence" value="ECO:0007669"/>
    <property type="project" value="InterPro"/>
</dbReference>
<dbReference type="FunCoup" id="A0A5R8QBF1">
    <property type="interactions" value="201"/>
</dbReference>
<evidence type="ECO:0000313" key="7">
    <source>
        <dbReference type="Proteomes" id="UP000306912"/>
    </source>
</evidence>
<dbReference type="PROSITE" id="PS01040">
    <property type="entry name" value="SBP_BACTERIAL_5"/>
    <property type="match status" value="1"/>
</dbReference>
<dbReference type="EMBL" id="VBWP01000005">
    <property type="protein sequence ID" value="TLG73832.1"/>
    <property type="molecule type" value="Genomic_DNA"/>
</dbReference>
<dbReference type="Gene3D" id="3.10.105.10">
    <property type="entry name" value="Dipeptide-binding Protein, Domain 3"/>
    <property type="match status" value="1"/>
</dbReference>
<keyword evidence="3" id="KW-0813">Transport</keyword>
<dbReference type="SUPFAM" id="SSF53850">
    <property type="entry name" value="Periplasmic binding protein-like II"/>
    <property type="match status" value="1"/>
</dbReference>
<evidence type="ECO:0000256" key="4">
    <source>
        <dbReference type="ARBA" id="ARBA00022729"/>
    </source>
</evidence>
<organism evidence="6 7">
    <name type="scientific">Culicoidibacter larvae</name>
    <dbReference type="NCBI Taxonomy" id="2579976"/>
    <lineage>
        <taxon>Bacteria</taxon>
        <taxon>Bacillati</taxon>
        <taxon>Bacillota</taxon>
        <taxon>Culicoidibacteria</taxon>
        <taxon>Culicoidibacterales</taxon>
        <taxon>Culicoidibacteraceae</taxon>
        <taxon>Culicoidibacter</taxon>
    </lineage>
</organism>
<dbReference type="PANTHER" id="PTHR30290">
    <property type="entry name" value="PERIPLASMIC BINDING COMPONENT OF ABC TRANSPORTER"/>
    <property type="match status" value="1"/>
</dbReference>
<evidence type="ECO:0000256" key="3">
    <source>
        <dbReference type="ARBA" id="ARBA00022448"/>
    </source>
</evidence>
<dbReference type="InterPro" id="IPR039424">
    <property type="entry name" value="SBP_5"/>
</dbReference>
<dbReference type="GO" id="GO:1904680">
    <property type="term" value="F:peptide transmembrane transporter activity"/>
    <property type="evidence" value="ECO:0007669"/>
    <property type="project" value="TreeGrafter"/>
</dbReference>
<comment type="similarity">
    <text evidence="2">Belongs to the bacterial solute-binding protein 5 family.</text>
</comment>
<dbReference type="Gene3D" id="3.40.190.10">
    <property type="entry name" value="Periplasmic binding protein-like II"/>
    <property type="match status" value="1"/>
</dbReference>
<dbReference type="InterPro" id="IPR030678">
    <property type="entry name" value="Peptide/Ni-bd"/>
</dbReference>
<name>A0A5R8QBF1_9FIRM</name>
<evidence type="ECO:0000256" key="2">
    <source>
        <dbReference type="ARBA" id="ARBA00005695"/>
    </source>
</evidence>